<feature type="region of interest" description="Disordered" evidence="6">
    <location>
        <begin position="138"/>
        <end position="169"/>
    </location>
</feature>
<feature type="domain" description="AN1-type" evidence="7">
    <location>
        <begin position="84"/>
        <end position="132"/>
    </location>
</feature>
<dbReference type="GO" id="GO:0008270">
    <property type="term" value="F:zinc ion binding"/>
    <property type="evidence" value="ECO:0007669"/>
    <property type="project" value="UniProtKB-KW"/>
</dbReference>
<sequence length="169" mass="18703">MELPDLGSHCADINCNRLGNESHWKTDQHGCSGAHKVLDVKVPVCPICGTVIPVNRGENPNYRIERHINMGCSKVAGTTSSKPAYNSNRCKFKDCQLKGLVFVNCSDCKQDFCLKHRHPTDHNCKKINSTSIGYNLNPFSKTTSTPKNKKLAPNTRRNSRKSSSGCILS</sequence>
<reference evidence="8 9" key="1">
    <citation type="journal article" date="2018" name="MBio">
        <title>Comparative Genomics Reveals the Core Gene Toolbox for the Fungus-Insect Symbiosis.</title>
        <authorList>
            <person name="Wang Y."/>
            <person name="Stata M."/>
            <person name="Wang W."/>
            <person name="Stajich J.E."/>
            <person name="White M.M."/>
            <person name="Moncalvo J.M."/>
        </authorList>
    </citation>
    <scope>NUCLEOTIDE SEQUENCE [LARGE SCALE GENOMIC DNA]</scope>
    <source>
        <strain evidence="8 9">SWE-8-4</strain>
    </source>
</reference>
<dbReference type="PROSITE" id="PS51039">
    <property type="entry name" value="ZF_AN1"/>
    <property type="match status" value="1"/>
</dbReference>
<keyword evidence="9" id="KW-1185">Reference proteome</keyword>
<comment type="caution">
    <text evidence="8">The sequence shown here is derived from an EMBL/GenBank/DDBJ whole genome shotgun (WGS) entry which is preliminary data.</text>
</comment>
<keyword evidence="3 5" id="KW-0863">Zinc-finger</keyword>
<name>A0A2T9YES8_9FUNG</name>
<keyword evidence="2" id="KW-0677">Repeat</keyword>
<dbReference type="Gene3D" id="4.10.1110.10">
    <property type="entry name" value="AN1-like Zinc finger"/>
    <property type="match status" value="1"/>
</dbReference>
<dbReference type="STRING" id="133385.A0A2T9YES8"/>
<evidence type="ECO:0000313" key="8">
    <source>
        <dbReference type="EMBL" id="PVU90842.1"/>
    </source>
</evidence>
<dbReference type="AlphaFoldDB" id="A0A2T9YES8"/>
<evidence type="ECO:0000256" key="4">
    <source>
        <dbReference type="ARBA" id="ARBA00022833"/>
    </source>
</evidence>
<proteinExistence type="predicted"/>
<organism evidence="8 9">
    <name type="scientific">Smittium simulii</name>
    <dbReference type="NCBI Taxonomy" id="133385"/>
    <lineage>
        <taxon>Eukaryota</taxon>
        <taxon>Fungi</taxon>
        <taxon>Fungi incertae sedis</taxon>
        <taxon>Zoopagomycota</taxon>
        <taxon>Kickxellomycotina</taxon>
        <taxon>Harpellomycetes</taxon>
        <taxon>Harpellales</taxon>
        <taxon>Legeriomycetaceae</taxon>
        <taxon>Smittium</taxon>
    </lineage>
</organism>
<dbReference type="Pfam" id="PF25403">
    <property type="entry name" value="zf-C2H2_ZFAND2"/>
    <property type="match status" value="1"/>
</dbReference>
<dbReference type="EMBL" id="MBFR01000237">
    <property type="protein sequence ID" value="PVU90842.1"/>
    <property type="molecule type" value="Genomic_DNA"/>
</dbReference>
<dbReference type="Pfam" id="PF01428">
    <property type="entry name" value="zf-AN1"/>
    <property type="match status" value="1"/>
</dbReference>
<dbReference type="OrthoDB" id="431929at2759"/>
<evidence type="ECO:0000256" key="6">
    <source>
        <dbReference type="SAM" id="MobiDB-lite"/>
    </source>
</evidence>
<dbReference type="SMART" id="SM00154">
    <property type="entry name" value="ZnF_AN1"/>
    <property type="match status" value="1"/>
</dbReference>
<dbReference type="InterPro" id="IPR057357">
    <property type="entry name" value="Znf-C2H2_ZFAND2A/B"/>
</dbReference>
<evidence type="ECO:0000256" key="2">
    <source>
        <dbReference type="ARBA" id="ARBA00022737"/>
    </source>
</evidence>
<dbReference type="GO" id="GO:0005737">
    <property type="term" value="C:cytoplasm"/>
    <property type="evidence" value="ECO:0007669"/>
    <property type="project" value="TreeGrafter"/>
</dbReference>
<dbReference type="PANTHER" id="PTHR14677:SF20">
    <property type="entry name" value="ZINC FINGER AN1-TYPE CONTAINING 2A-RELATED"/>
    <property type="match status" value="1"/>
</dbReference>
<dbReference type="PANTHER" id="PTHR14677">
    <property type="entry name" value="ARSENITE INDUCUBLE RNA ASSOCIATED PROTEIN AIP-1-RELATED"/>
    <property type="match status" value="1"/>
</dbReference>
<evidence type="ECO:0000256" key="3">
    <source>
        <dbReference type="ARBA" id="ARBA00022771"/>
    </source>
</evidence>
<dbReference type="InterPro" id="IPR000058">
    <property type="entry name" value="Znf_AN1"/>
</dbReference>
<gene>
    <name evidence="8" type="ORF">BB561_004702</name>
</gene>
<dbReference type="Proteomes" id="UP000245383">
    <property type="component" value="Unassembled WGS sequence"/>
</dbReference>
<accession>A0A2T9YES8</accession>
<keyword evidence="4" id="KW-0862">Zinc</keyword>
<dbReference type="SUPFAM" id="SSF118310">
    <property type="entry name" value="AN1-like Zinc finger"/>
    <property type="match status" value="1"/>
</dbReference>
<evidence type="ECO:0000256" key="1">
    <source>
        <dbReference type="ARBA" id="ARBA00022723"/>
    </source>
</evidence>
<keyword evidence="1" id="KW-0479">Metal-binding</keyword>
<evidence type="ECO:0000256" key="5">
    <source>
        <dbReference type="PROSITE-ProRule" id="PRU00449"/>
    </source>
</evidence>
<protein>
    <recommendedName>
        <fullName evidence="7">AN1-type domain-containing protein</fullName>
    </recommendedName>
</protein>
<dbReference type="InterPro" id="IPR035896">
    <property type="entry name" value="AN1-like_Znf"/>
</dbReference>
<evidence type="ECO:0000313" key="9">
    <source>
        <dbReference type="Proteomes" id="UP000245383"/>
    </source>
</evidence>
<evidence type="ECO:0000259" key="7">
    <source>
        <dbReference type="PROSITE" id="PS51039"/>
    </source>
</evidence>